<name>A0ABP1R0Q9_9HEXA</name>
<comment type="caution">
    <text evidence="1">The sequence shown here is derived from an EMBL/GenBank/DDBJ whole genome shotgun (WGS) entry which is preliminary data.</text>
</comment>
<dbReference type="Proteomes" id="UP001642540">
    <property type="component" value="Unassembled WGS sequence"/>
</dbReference>
<accession>A0ABP1R0Q9</accession>
<evidence type="ECO:0000313" key="2">
    <source>
        <dbReference type="Proteomes" id="UP001642540"/>
    </source>
</evidence>
<gene>
    <name evidence="1" type="ORF">ODALV1_LOCUS15940</name>
</gene>
<keyword evidence="2" id="KW-1185">Reference proteome</keyword>
<organism evidence="1 2">
    <name type="scientific">Orchesella dallaii</name>
    <dbReference type="NCBI Taxonomy" id="48710"/>
    <lineage>
        <taxon>Eukaryota</taxon>
        <taxon>Metazoa</taxon>
        <taxon>Ecdysozoa</taxon>
        <taxon>Arthropoda</taxon>
        <taxon>Hexapoda</taxon>
        <taxon>Collembola</taxon>
        <taxon>Entomobryomorpha</taxon>
        <taxon>Entomobryoidea</taxon>
        <taxon>Orchesellidae</taxon>
        <taxon>Orchesellinae</taxon>
        <taxon>Orchesella</taxon>
    </lineage>
</organism>
<proteinExistence type="predicted"/>
<dbReference type="EMBL" id="CAXLJM020000049">
    <property type="protein sequence ID" value="CAL8113190.1"/>
    <property type="molecule type" value="Genomic_DNA"/>
</dbReference>
<protein>
    <submittedName>
        <fullName evidence="1">Uncharacterized protein</fullName>
    </submittedName>
</protein>
<sequence>MLRYKFEIFILLSSYTITSYGQLHLLKYINAGTNPPQSSPAQFNSSLSENDLSNTRNKFARADRICVSGMWALYNTTDYGEGAEDSTTVISVRGTDINTCTQAGQIPVLRNVQSVHYLGSTNYGEDGVVIYALPYLLGGMWSAVLNGVVTPLPTGIRGFSLGSIAMTGNNSWIICGDTDTPCTNGVCINMRNFGSLFLQRNAARDTSLPNGWPRTVRQVNMVSSNECSNYPSPPPLLNNRRIIRSATQDVDISIFTSP</sequence>
<reference evidence="1 2" key="1">
    <citation type="submission" date="2024-08" db="EMBL/GenBank/DDBJ databases">
        <authorList>
            <person name="Cucini C."/>
            <person name="Frati F."/>
        </authorList>
    </citation>
    <scope>NUCLEOTIDE SEQUENCE [LARGE SCALE GENOMIC DNA]</scope>
</reference>
<evidence type="ECO:0000313" key="1">
    <source>
        <dbReference type="EMBL" id="CAL8113190.1"/>
    </source>
</evidence>